<sequence length="183" mass="20256">MKNDQGLRLQQQVDLALHRIDMAALIDQAERLRLVGELMKHWGEQRSQLGLEASLGSQMGTIMEWKGSAPRGGTSGSRILVSGAGLDHAAAEVDAAVAQLERRDARGATLAKLAHHRYLFGTTVRIQMREVGLAEDADRTYRNWVKALHLQVFAILAARAGRVRQQTVRRVTMRRACAEVAPK</sequence>
<organism evidence="1 2">
    <name type="scientific">Pseudomonas putida</name>
    <name type="common">Arthrobacter siderocapsulatus</name>
    <dbReference type="NCBI Taxonomy" id="303"/>
    <lineage>
        <taxon>Bacteria</taxon>
        <taxon>Pseudomonadati</taxon>
        <taxon>Pseudomonadota</taxon>
        <taxon>Gammaproteobacteria</taxon>
        <taxon>Pseudomonadales</taxon>
        <taxon>Pseudomonadaceae</taxon>
        <taxon>Pseudomonas</taxon>
    </lineage>
</organism>
<dbReference type="EMBL" id="JACARV010000066">
    <property type="protein sequence ID" value="NWC82626.1"/>
    <property type="molecule type" value="Genomic_DNA"/>
</dbReference>
<evidence type="ECO:0000313" key="1">
    <source>
        <dbReference type="EMBL" id="NWC82626.1"/>
    </source>
</evidence>
<gene>
    <name evidence="1" type="ORF">HX798_20385</name>
</gene>
<proteinExistence type="predicted"/>
<reference evidence="1 2" key="1">
    <citation type="submission" date="2020-04" db="EMBL/GenBank/DDBJ databases">
        <title>Molecular characterization of pseudomonads from Agaricus bisporus reveal novel blotch 2 pathogens in Western Europe.</title>
        <authorList>
            <person name="Taparia T."/>
            <person name="Krijger M."/>
            <person name="Haynes E."/>
            <person name="Elpinstone J.G."/>
            <person name="Noble R."/>
            <person name="Van Der Wolf J."/>
        </authorList>
    </citation>
    <scope>NUCLEOTIDE SEQUENCE [LARGE SCALE GENOMIC DNA]</scope>
    <source>
        <strain evidence="1 2">P7765</strain>
    </source>
</reference>
<name>A0A7Y8D3P1_PSEPU</name>
<evidence type="ECO:0000313" key="2">
    <source>
        <dbReference type="Proteomes" id="UP000542695"/>
    </source>
</evidence>
<dbReference type="Proteomes" id="UP000542695">
    <property type="component" value="Unassembled WGS sequence"/>
</dbReference>
<dbReference type="RefSeq" id="WP_080580359.1">
    <property type="nucleotide sequence ID" value="NZ_JACARV010000066.1"/>
</dbReference>
<accession>A0A7Y8D3P1</accession>
<protein>
    <submittedName>
        <fullName evidence="1">Uncharacterized protein</fullName>
    </submittedName>
</protein>
<dbReference type="AlphaFoldDB" id="A0A7Y8D3P1"/>
<comment type="caution">
    <text evidence="1">The sequence shown here is derived from an EMBL/GenBank/DDBJ whole genome shotgun (WGS) entry which is preliminary data.</text>
</comment>